<dbReference type="PANTHER" id="PTHR48086:SF7">
    <property type="entry name" value="SODIUM-SOLUTE SYMPORTER-RELATED"/>
    <property type="match status" value="1"/>
</dbReference>
<dbReference type="PROSITE" id="PS00456">
    <property type="entry name" value="NA_SOLUT_SYMP_1"/>
    <property type="match status" value="1"/>
</dbReference>
<feature type="transmembrane region" description="Helical" evidence="9">
    <location>
        <begin position="259"/>
        <end position="283"/>
    </location>
</feature>
<reference evidence="10 11" key="1">
    <citation type="submission" date="2020-04" db="EMBL/GenBank/DDBJ databases">
        <title>MicrobeNet Type strains.</title>
        <authorList>
            <person name="Nicholson A.C."/>
        </authorList>
    </citation>
    <scope>NUCLEOTIDE SEQUENCE [LARGE SCALE GENOMIC DNA]</scope>
    <source>
        <strain evidence="10 11">DSM 45078</strain>
    </source>
</reference>
<comment type="similarity">
    <text evidence="2 8">Belongs to the sodium:solute symporter (SSF) (TC 2.A.21) family.</text>
</comment>
<dbReference type="PANTHER" id="PTHR48086">
    <property type="entry name" value="SODIUM/PROLINE SYMPORTER-RELATED"/>
    <property type="match status" value="1"/>
</dbReference>
<dbReference type="RefSeq" id="WP_068041738.1">
    <property type="nucleotide sequence ID" value="NZ_JAAXOO010000005.1"/>
</dbReference>
<dbReference type="GO" id="GO:0005886">
    <property type="term" value="C:plasma membrane"/>
    <property type="evidence" value="ECO:0007669"/>
    <property type="project" value="TreeGrafter"/>
</dbReference>
<feature type="transmembrane region" description="Helical" evidence="9">
    <location>
        <begin position="376"/>
        <end position="397"/>
    </location>
</feature>
<evidence type="ECO:0000313" key="11">
    <source>
        <dbReference type="Proteomes" id="UP000565715"/>
    </source>
</evidence>
<dbReference type="InterPro" id="IPR038377">
    <property type="entry name" value="Na/Glc_symporter_sf"/>
</dbReference>
<evidence type="ECO:0000256" key="4">
    <source>
        <dbReference type="ARBA" id="ARBA00022475"/>
    </source>
</evidence>
<gene>
    <name evidence="10" type="ORF">HGA13_21260</name>
</gene>
<feature type="transmembrane region" description="Helical" evidence="9">
    <location>
        <begin position="6"/>
        <end position="23"/>
    </location>
</feature>
<sequence>MNATVITIMVVYMAVMVGIGLYARTRIKDGTDYHLAGRRLGVFMMAGTLAATEIGGGSSVGVASKAYGDWGLSAGWYVVAAGIGILLVSFVAPAMRRTMAVTVPEVIGRRYGPAAQTMSAVLGSVALVALTAVQITATATIVSTLGGISLAWSIVFTGIAVIFYTWIGGMWSVTLTDFVQFFLIVGGFAIAVPFALHNAGGWDTVVANLPEGQLGFTKIGWPTIIGLVVLYFMTFSTGQEAVQRYYSARTPRTAVLGSVLCGLLMSVYAFIPAVLGLIALAVYPDIDPNNALATVSVGLLPGLIAGLLLSAVVSATLSSASGNMLGSSTIFIKDLLPKLGTTVTADNEIKYSRIGVVVVGVLATLISLWSQAIIPLLVFAFTMRSAGPFSAFLFALILKKTSRLAGVVSIIVGTVCGFAWELADEPFAVAAIIFGSVCGLASFLVIHMIDARRGKLVPDAYGPEADKRRESAAAL</sequence>
<keyword evidence="3" id="KW-0813">Transport</keyword>
<evidence type="ECO:0000313" key="10">
    <source>
        <dbReference type="EMBL" id="NKY35580.1"/>
    </source>
</evidence>
<keyword evidence="6 9" id="KW-1133">Transmembrane helix</keyword>
<dbReference type="EMBL" id="JAAXOO010000005">
    <property type="protein sequence ID" value="NKY35580.1"/>
    <property type="molecule type" value="Genomic_DNA"/>
</dbReference>
<feature type="transmembrane region" description="Helical" evidence="9">
    <location>
        <begin position="295"/>
        <end position="317"/>
    </location>
</feature>
<dbReference type="InterPro" id="IPR050277">
    <property type="entry name" value="Sodium:Solute_Symporter"/>
</dbReference>
<feature type="transmembrane region" description="Helical" evidence="9">
    <location>
        <begin position="115"/>
        <end position="135"/>
    </location>
</feature>
<feature type="transmembrane region" description="Helical" evidence="9">
    <location>
        <begin position="404"/>
        <end position="420"/>
    </location>
</feature>
<dbReference type="Proteomes" id="UP000565715">
    <property type="component" value="Unassembled WGS sequence"/>
</dbReference>
<feature type="transmembrane region" description="Helical" evidence="9">
    <location>
        <begin position="178"/>
        <end position="199"/>
    </location>
</feature>
<feature type="transmembrane region" description="Helical" evidence="9">
    <location>
        <begin position="35"/>
        <end position="54"/>
    </location>
</feature>
<feature type="transmembrane region" description="Helical" evidence="9">
    <location>
        <begin position="351"/>
        <end position="370"/>
    </location>
</feature>
<evidence type="ECO:0000256" key="9">
    <source>
        <dbReference type="SAM" id="Phobius"/>
    </source>
</evidence>
<accession>A0A846XLU5</accession>
<keyword evidence="11" id="KW-1185">Reference proteome</keyword>
<dbReference type="GO" id="GO:0046942">
    <property type="term" value="P:carboxylic acid transport"/>
    <property type="evidence" value="ECO:0007669"/>
    <property type="project" value="UniProtKB-ARBA"/>
</dbReference>
<name>A0A846XLU5_9NOCA</name>
<feature type="transmembrane region" description="Helical" evidence="9">
    <location>
        <begin position="74"/>
        <end position="94"/>
    </location>
</feature>
<proteinExistence type="inferred from homology"/>
<evidence type="ECO:0000256" key="2">
    <source>
        <dbReference type="ARBA" id="ARBA00006434"/>
    </source>
</evidence>
<feature type="transmembrane region" description="Helical" evidence="9">
    <location>
        <begin position="426"/>
        <end position="446"/>
    </location>
</feature>
<feature type="transmembrane region" description="Helical" evidence="9">
    <location>
        <begin position="141"/>
        <end position="166"/>
    </location>
</feature>
<dbReference type="Pfam" id="PF00474">
    <property type="entry name" value="SSF"/>
    <property type="match status" value="1"/>
</dbReference>
<evidence type="ECO:0000256" key="8">
    <source>
        <dbReference type="RuleBase" id="RU362091"/>
    </source>
</evidence>
<dbReference type="InterPro" id="IPR018212">
    <property type="entry name" value="Na/solute_symporter_CS"/>
</dbReference>
<comment type="subcellular location">
    <subcellularLocation>
        <location evidence="1">Membrane</location>
        <topology evidence="1">Multi-pass membrane protein</topology>
    </subcellularLocation>
</comment>
<dbReference type="AlphaFoldDB" id="A0A846XLU5"/>
<organism evidence="10 11">
    <name type="scientific">Nocardia speluncae</name>
    <dbReference type="NCBI Taxonomy" id="419477"/>
    <lineage>
        <taxon>Bacteria</taxon>
        <taxon>Bacillati</taxon>
        <taxon>Actinomycetota</taxon>
        <taxon>Actinomycetes</taxon>
        <taxon>Mycobacteriales</taxon>
        <taxon>Nocardiaceae</taxon>
        <taxon>Nocardia</taxon>
    </lineage>
</organism>
<dbReference type="GO" id="GO:0022857">
    <property type="term" value="F:transmembrane transporter activity"/>
    <property type="evidence" value="ECO:0007669"/>
    <property type="project" value="InterPro"/>
</dbReference>
<dbReference type="PROSITE" id="PS50283">
    <property type="entry name" value="NA_SOLUT_SYMP_3"/>
    <property type="match status" value="1"/>
</dbReference>
<evidence type="ECO:0000256" key="3">
    <source>
        <dbReference type="ARBA" id="ARBA00022448"/>
    </source>
</evidence>
<evidence type="ECO:0000256" key="6">
    <source>
        <dbReference type="ARBA" id="ARBA00022989"/>
    </source>
</evidence>
<evidence type="ECO:0000256" key="1">
    <source>
        <dbReference type="ARBA" id="ARBA00004141"/>
    </source>
</evidence>
<feature type="transmembrane region" description="Helical" evidence="9">
    <location>
        <begin position="219"/>
        <end position="238"/>
    </location>
</feature>
<keyword evidence="7 9" id="KW-0472">Membrane</keyword>
<dbReference type="Gene3D" id="1.20.1730.10">
    <property type="entry name" value="Sodium/glucose cotransporter"/>
    <property type="match status" value="1"/>
</dbReference>
<evidence type="ECO:0000256" key="5">
    <source>
        <dbReference type="ARBA" id="ARBA00022692"/>
    </source>
</evidence>
<evidence type="ECO:0000256" key="7">
    <source>
        <dbReference type="ARBA" id="ARBA00023136"/>
    </source>
</evidence>
<keyword evidence="4" id="KW-1003">Cell membrane</keyword>
<keyword evidence="5 9" id="KW-0812">Transmembrane</keyword>
<protein>
    <submittedName>
        <fullName evidence="10">Sodium:solute symporter family protein</fullName>
    </submittedName>
</protein>
<comment type="caution">
    <text evidence="10">The sequence shown here is derived from an EMBL/GenBank/DDBJ whole genome shotgun (WGS) entry which is preliminary data.</text>
</comment>
<dbReference type="InterPro" id="IPR001734">
    <property type="entry name" value="Na/solute_symporter"/>
</dbReference>